<evidence type="ECO:0000313" key="9">
    <source>
        <dbReference type="Proteomes" id="UP000317648"/>
    </source>
</evidence>
<evidence type="ECO:0000313" key="3">
    <source>
        <dbReference type="EMBL" id="QDU92280.1"/>
    </source>
</evidence>
<dbReference type="KEGG" id="lcre:Pla8534_14880"/>
<dbReference type="KEGG" id="lcre:Pla8534_00250"/>
<dbReference type="KEGG" id="lcre:Pla8534_22790"/>
<name>A0A518DPD4_9BACT</name>
<evidence type="ECO:0000259" key="2">
    <source>
        <dbReference type="Pfam" id="PF03050"/>
    </source>
</evidence>
<dbReference type="EMBL" id="CP036433">
    <property type="protein sequence ID" value="QDU92280.1"/>
    <property type="molecule type" value="Genomic_DNA"/>
</dbReference>
<dbReference type="InterPro" id="IPR052344">
    <property type="entry name" value="Transposase-related"/>
</dbReference>
<evidence type="ECO:0000313" key="6">
    <source>
        <dbReference type="EMBL" id="QDU94093.1"/>
    </source>
</evidence>
<protein>
    <submittedName>
        <fullName evidence="5">Transposase IS66 family protein</fullName>
    </submittedName>
</protein>
<evidence type="ECO:0000256" key="1">
    <source>
        <dbReference type="SAM" id="MobiDB-lite"/>
    </source>
</evidence>
<dbReference type="PANTHER" id="PTHR33678:SF2">
    <property type="match status" value="1"/>
</dbReference>
<dbReference type="OrthoDB" id="253226at2"/>
<dbReference type="KEGG" id="lcre:Pla8534_01210"/>
<accession>A0A518DPD4</accession>
<feature type="region of interest" description="Disordered" evidence="1">
    <location>
        <begin position="388"/>
        <end position="416"/>
    </location>
</feature>
<feature type="compositionally biased region" description="Basic and acidic residues" evidence="1">
    <location>
        <begin position="39"/>
        <end position="62"/>
    </location>
</feature>
<dbReference type="KEGG" id="lcre:Pla8534_18790"/>
<dbReference type="PANTHER" id="PTHR33678">
    <property type="entry name" value="BLL1576 PROTEIN"/>
    <property type="match status" value="1"/>
</dbReference>
<reference evidence="5 9" key="1">
    <citation type="submission" date="2019-02" db="EMBL/GenBank/DDBJ databases">
        <title>Deep-cultivation of Planctomycetes and their phenomic and genomic characterization uncovers novel biology.</title>
        <authorList>
            <person name="Wiegand S."/>
            <person name="Jogler M."/>
            <person name="Boedeker C."/>
            <person name="Pinto D."/>
            <person name="Vollmers J."/>
            <person name="Rivas-Marin E."/>
            <person name="Kohn T."/>
            <person name="Peeters S.H."/>
            <person name="Heuer A."/>
            <person name="Rast P."/>
            <person name="Oberbeckmann S."/>
            <person name="Bunk B."/>
            <person name="Jeske O."/>
            <person name="Meyerdierks A."/>
            <person name="Storesund J.E."/>
            <person name="Kallscheuer N."/>
            <person name="Luecker S."/>
            <person name="Lage O.M."/>
            <person name="Pohl T."/>
            <person name="Merkel B.J."/>
            <person name="Hornburger P."/>
            <person name="Mueller R.-W."/>
            <person name="Bruemmer F."/>
            <person name="Labrenz M."/>
            <person name="Spormann A.M."/>
            <person name="Op den Camp H."/>
            <person name="Overmann J."/>
            <person name="Amann R."/>
            <person name="Jetten M.S.M."/>
            <person name="Mascher T."/>
            <person name="Medema M.H."/>
            <person name="Devos D.P."/>
            <person name="Kaster A.-K."/>
            <person name="Ovreas L."/>
            <person name="Rohde M."/>
            <person name="Galperin M.Y."/>
            <person name="Jogler C."/>
        </authorList>
    </citation>
    <scope>NUCLEOTIDE SEQUENCE [LARGE SCALE GENOMIC DNA]</scope>
    <source>
        <strain evidence="5 9">Pla85_3_4</strain>
    </source>
</reference>
<dbReference type="EMBL" id="CP036433">
    <property type="protein sequence ID" value="QDU94093.1"/>
    <property type="molecule type" value="Genomic_DNA"/>
</dbReference>
<dbReference type="EMBL" id="CP036433">
    <property type="protein sequence ID" value="QDU93707.1"/>
    <property type="molecule type" value="Genomic_DNA"/>
</dbReference>
<keyword evidence="9" id="KW-1185">Reference proteome</keyword>
<sequence>MDVEQLKDDAAGGRLSIDRLIDVIASQQRRIDELEKQLKELKGKSPTERLDQAYSEKAEQQRQAKTGRRKRKRKQAGRNKTADKIKQAKRTERVLPAQTRLDDCSFSHTRVAWRVENGRAVLVAYEIYRCGNRFGKPAGLLGRSEFGIEIFVAIAYQVYCVGLSIDKACKLLSFFQQLNLKKSQADALLNQLARAWESEFDSLCTLLAHSAVVHTDETSWSINSVWAFLTDKLTVLFYGVHKDGDTLARILDKQTFAGVLISDDAAVYRDFSKSQKCWAHLIRKAIKLTLQDPESAVYRNFADRVLEIYRTAKRIKADRRLSDSTRLARVAELDDELLHLCCARWIDDDVSGGEIENDYRRLCDEIMRLMLNQELFLFVTEPAADGNNNAAERQLRDDATARKTCRTSKTPRGAKRRSVISSVLQSIGKQLDRFTLEAVIAEAARWLEEGESCFARQVESRGLGPPGTLSYGDETSLLDQVILAADA</sequence>
<evidence type="ECO:0000313" key="8">
    <source>
        <dbReference type="EMBL" id="QDU98774.1"/>
    </source>
</evidence>
<dbReference type="EMBL" id="CP036433">
    <property type="protein sequence ID" value="QDU92375.1"/>
    <property type="molecule type" value="Genomic_DNA"/>
</dbReference>
<dbReference type="KEGG" id="lcre:Pla8534_66480"/>
<feature type="compositionally biased region" description="Basic residues" evidence="1">
    <location>
        <begin position="65"/>
        <end position="77"/>
    </location>
</feature>
<feature type="domain" description="Transposase IS66 central" evidence="2">
    <location>
        <begin position="146"/>
        <end position="415"/>
    </location>
</feature>
<dbReference type="InterPro" id="IPR004291">
    <property type="entry name" value="Transposase_IS66_central"/>
</dbReference>
<dbReference type="AlphaFoldDB" id="A0A518DPD4"/>
<evidence type="ECO:0000313" key="7">
    <source>
        <dbReference type="EMBL" id="QDU94488.1"/>
    </source>
</evidence>
<feature type="region of interest" description="Disordered" evidence="1">
    <location>
        <begin position="39"/>
        <end position="89"/>
    </location>
</feature>
<dbReference type="RefSeq" id="WP_145048091.1">
    <property type="nucleotide sequence ID" value="NZ_CP036433.1"/>
</dbReference>
<dbReference type="EMBL" id="CP036433">
    <property type="protein sequence ID" value="QDU98774.1"/>
    <property type="molecule type" value="Genomic_DNA"/>
</dbReference>
<evidence type="ECO:0000313" key="4">
    <source>
        <dbReference type="EMBL" id="QDU92375.1"/>
    </source>
</evidence>
<gene>
    <name evidence="3" type="ORF">Pla8534_00250</name>
    <name evidence="4" type="ORF">Pla8534_01210</name>
    <name evidence="5" type="ORF">Pla8534_14880</name>
    <name evidence="6" type="ORF">Pla8534_18790</name>
    <name evidence="7" type="ORF">Pla8534_22790</name>
    <name evidence="8" type="ORF">Pla8534_66480</name>
</gene>
<evidence type="ECO:0000313" key="5">
    <source>
        <dbReference type="EMBL" id="QDU93707.1"/>
    </source>
</evidence>
<dbReference type="Pfam" id="PF03050">
    <property type="entry name" value="DDE_Tnp_IS66"/>
    <property type="match status" value="1"/>
</dbReference>
<feature type="compositionally biased region" description="Basic and acidic residues" evidence="1">
    <location>
        <begin position="80"/>
        <end position="89"/>
    </location>
</feature>
<dbReference type="EMBL" id="CP036433">
    <property type="protein sequence ID" value="QDU94488.1"/>
    <property type="molecule type" value="Genomic_DNA"/>
</dbReference>
<dbReference type="Proteomes" id="UP000317648">
    <property type="component" value="Chromosome"/>
</dbReference>
<proteinExistence type="predicted"/>
<organism evidence="5 9">
    <name type="scientific">Lignipirellula cremea</name>
    <dbReference type="NCBI Taxonomy" id="2528010"/>
    <lineage>
        <taxon>Bacteria</taxon>
        <taxon>Pseudomonadati</taxon>
        <taxon>Planctomycetota</taxon>
        <taxon>Planctomycetia</taxon>
        <taxon>Pirellulales</taxon>
        <taxon>Pirellulaceae</taxon>
        <taxon>Lignipirellula</taxon>
    </lineage>
</organism>